<gene>
    <name evidence="1" type="ORF">SAMN05660772_02738</name>
</gene>
<dbReference type="Proteomes" id="UP000192408">
    <property type="component" value="Unassembled WGS sequence"/>
</dbReference>
<keyword evidence="2" id="KW-1185">Reference proteome</keyword>
<name>A0A1W1V335_9PAST</name>
<dbReference type="AlphaFoldDB" id="A0A1W1V335"/>
<evidence type="ECO:0008006" key="3">
    <source>
        <dbReference type="Google" id="ProtNLM"/>
    </source>
</evidence>
<reference evidence="2" key="1">
    <citation type="submission" date="2017-04" db="EMBL/GenBank/DDBJ databases">
        <authorList>
            <person name="Varghese N."/>
            <person name="Submissions S."/>
        </authorList>
    </citation>
    <scope>NUCLEOTIDE SEQUENCE [LARGE SCALE GENOMIC DNA]</scope>
    <source>
        <strain evidence="2">DSM 23072</strain>
    </source>
</reference>
<accession>A0A1W1V335</accession>
<dbReference type="STRING" id="1122938.SAMN05660772_02738"/>
<dbReference type="RefSeq" id="WP_084257635.1">
    <property type="nucleotide sequence ID" value="NZ_FWWV01000036.1"/>
</dbReference>
<evidence type="ECO:0000313" key="2">
    <source>
        <dbReference type="Proteomes" id="UP000192408"/>
    </source>
</evidence>
<protein>
    <recommendedName>
        <fullName evidence="3">YubB ferredoxin-like domain-containing protein</fullName>
    </recommendedName>
</protein>
<evidence type="ECO:0000313" key="1">
    <source>
        <dbReference type="EMBL" id="SMB87797.1"/>
    </source>
</evidence>
<dbReference type="EMBL" id="FWWV01000036">
    <property type="protein sequence ID" value="SMB87797.1"/>
    <property type="molecule type" value="Genomic_DNA"/>
</dbReference>
<proteinExistence type="predicted"/>
<organism evidence="1 2">
    <name type="scientific">Pasteurella testudinis DSM 23072</name>
    <dbReference type="NCBI Taxonomy" id="1122938"/>
    <lineage>
        <taxon>Bacteria</taxon>
        <taxon>Pseudomonadati</taxon>
        <taxon>Pseudomonadota</taxon>
        <taxon>Gammaproteobacteria</taxon>
        <taxon>Pasteurellales</taxon>
        <taxon>Pasteurellaceae</taxon>
        <taxon>Pasteurella</taxon>
    </lineage>
</organism>
<sequence>MPNWCCGDLKIRGHIDDVKKFLDESIYQGGSITKNGDELELDNVSGHINGTRRCFIDSEYTECFYEDDNHQIIVVIPTEHAWGPYLQEFQVLSREFNVDFRFYGFERGGKFNCEFEILKGELTLNRIIGFNDYDWECPHPLMGG</sequence>